<keyword evidence="2 5" id="KW-0812">Transmembrane</keyword>
<dbReference type="EMBL" id="JBBIAA010000026">
    <property type="protein sequence ID" value="MEJ5946592.1"/>
    <property type="molecule type" value="Genomic_DNA"/>
</dbReference>
<gene>
    <name evidence="7" type="ORF">WDZ17_14940</name>
</gene>
<proteinExistence type="predicted"/>
<feature type="transmembrane region" description="Helical" evidence="5">
    <location>
        <begin position="86"/>
        <end position="111"/>
    </location>
</feature>
<evidence type="ECO:0000256" key="1">
    <source>
        <dbReference type="ARBA" id="ARBA00004127"/>
    </source>
</evidence>
<reference evidence="7 8" key="1">
    <citation type="journal article" date="2017" name="Int. J. Syst. Evol. Microbiol.">
        <title>Pseudokineococcus basanitobsidens sp. nov., isolated from volcanic rock.</title>
        <authorList>
            <person name="Lee D.W."/>
            <person name="Park M.Y."/>
            <person name="Kim J.J."/>
            <person name="Kim B.S."/>
        </authorList>
    </citation>
    <scope>NUCLEOTIDE SEQUENCE [LARGE SCALE GENOMIC DNA]</scope>
    <source>
        <strain evidence="7 8">DSM 103726</strain>
    </source>
</reference>
<dbReference type="Pfam" id="PF02656">
    <property type="entry name" value="DUF202"/>
    <property type="match status" value="1"/>
</dbReference>
<organism evidence="7 8">
    <name type="scientific">Pseudokineococcus basanitobsidens</name>
    <dbReference type="NCBI Taxonomy" id="1926649"/>
    <lineage>
        <taxon>Bacteria</taxon>
        <taxon>Bacillati</taxon>
        <taxon>Actinomycetota</taxon>
        <taxon>Actinomycetes</taxon>
        <taxon>Kineosporiales</taxon>
        <taxon>Kineosporiaceae</taxon>
        <taxon>Pseudokineococcus</taxon>
    </lineage>
</organism>
<comment type="subcellular location">
    <subcellularLocation>
        <location evidence="1">Endomembrane system</location>
        <topology evidence="1">Multi-pass membrane protein</topology>
    </subcellularLocation>
</comment>
<accession>A0ABU8RNE9</accession>
<keyword evidence="4 5" id="KW-0472">Membrane</keyword>
<name>A0ABU8RNE9_9ACTN</name>
<evidence type="ECO:0000313" key="8">
    <source>
        <dbReference type="Proteomes" id="UP001387100"/>
    </source>
</evidence>
<protein>
    <submittedName>
        <fullName evidence="7">DUF202 domain-containing protein</fullName>
    </submittedName>
</protein>
<feature type="transmembrane region" description="Helical" evidence="5">
    <location>
        <begin position="46"/>
        <end position="66"/>
    </location>
</feature>
<sequence length="115" mass="11503">MSGTALFDRGAQPERTLLAWRRTTLALAVASAAVVRFVTPELGFPAVVAGAAGLLLCGLAYATTSARYRHVTTRLTGDADVAVPASPGAACAALAGALVAVGLGALAFVLVRALP</sequence>
<evidence type="ECO:0000259" key="6">
    <source>
        <dbReference type="Pfam" id="PF02656"/>
    </source>
</evidence>
<evidence type="ECO:0000256" key="2">
    <source>
        <dbReference type="ARBA" id="ARBA00022692"/>
    </source>
</evidence>
<keyword evidence="3 5" id="KW-1133">Transmembrane helix</keyword>
<dbReference type="Proteomes" id="UP001387100">
    <property type="component" value="Unassembled WGS sequence"/>
</dbReference>
<keyword evidence="8" id="KW-1185">Reference proteome</keyword>
<dbReference type="InterPro" id="IPR003807">
    <property type="entry name" value="DUF202"/>
</dbReference>
<dbReference type="RefSeq" id="WP_339575973.1">
    <property type="nucleotide sequence ID" value="NZ_JBBIAA010000026.1"/>
</dbReference>
<evidence type="ECO:0000256" key="3">
    <source>
        <dbReference type="ARBA" id="ARBA00022989"/>
    </source>
</evidence>
<feature type="domain" description="DUF202" evidence="6">
    <location>
        <begin position="9"/>
        <end position="71"/>
    </location>
</feature>
<evidence type="ECO:0000313" key="7">
    <source>
        <dbReference type="EMBL" id="MEJ5946592.1"/>
    </source>
</evidence>
<evidence type="ECO:0000256" key="5">
    <source>
        <dbReference type="SAM" id="Phobius"/>
    </source>
</evidence>
<comment type="caution">
    <text evidence="7">The sequence shown here is derived from an EMBL/GenBank/DDBJ whole genome shotgun (WGS) entry which is preliminary data.</text>
</comment>
<evidence type="ECO:0000256" key="4">
    <source>
        <dbReference type="ARBA" id="ARBA00023136"/>
    </source>
</evidence>